<dbReference type="InterPro" id="IPR036880">
    <property type="entry name" value="Kunitz_BPTI_sf"/>
</dbReference>
<dbReference type="InterPro" id="IPR050098">
    <property type="entry name" value="TFPI/VKTCI-like"/>
</dbReference>
<keyword evidence="3" id="KW-1015">Disulfide bond</keyword>
<dbReference type="Gene3D" id="4.10.410.10">
    <property type="entry name" value="Pancreatic trypsin inhibitor Kunitz domain"/>
    <property type="match status" value="1"/>
</dbReference>
<dbReference type="GO" id="GO:0004867">
    <property type="term" value="F:serine-type endopeptidase inhibitor activity"/>
    <property type="evidence" value="ECO:0007669"/>
    <property type="project" value="UniProtKB-KW"/>
</dbReference>
<dbReference type="OrthoDB" id="4473401at2759"/>
<reference evidence="6" key="1">
    <citation type="submission" date="2021-02" db="EMBL/GenBank/DDBJ databases">
        <authorList>
            <person name="Steward A R."/>
        </authorList>
    </citation>
    <scope>NUCLEOTIDE SEQUENCE</scope>
</reference>
<protein>
    <recommendedName>
        <fullName evidence="5">BPTI/Kunitz inhibitor domain-containing protein</fullName>
    </recommendedName>
</protein>
<comment type="caution">
    <text evidence="6">The sequence shown here is derived from an EMBL/GenBank/DDBJ whole genome shotgun (WGS) entry which is preliminary data.</text>
</comment>
<evidence type="ECO:0000259" key="5">
    <source>
        <dbReference type="PROSITE" id="PS50279"/>
    </source>
</evidence>
<dbReference type="SUPFAM" id="SSF57362">
    <property type="entry name" value="BPTI-like"/>
    <property type="match status" value="1"/>
</dbReference>
<name>A0A821NMA9_9NEOP</name>
<keyword evidence="1" id="KW-0646">Protease inhibitor</keyword>
<dbReference type="PRINTS" id="PR00759">
    <property type="entry name" value="BASICPTASE"/>
</dbReference>
<evidence type="ECO:0000313" key="7">
    <source>
        <dbReference type="Proteomes" id="UP000663880"/>
    </source>
</evidence>
<dbReference type="SMART" id="SM00131">
    <property type="entry name" value="KU"/>
    <property type="match status" value="1"/>
</dbReference>
<dbReference type="PROSITE" id="PS50279">
    <property type="entry name" value="BPTI_KUNITZ_2"/>
    <property type="match status" value="1"/>
</dbReference>
<evidence type="ECO:0000313" key="6">
    <source>
        <dbReference type="EMBL" id="CAF4787990.1"/>
    </source>
</evidence>
<dbReference type="PANTHER" id="PTHR10083:SF374">
    <property type="entry name" value="BPTI_KUNITZ INHIBITOR DOMAIN-CONTAINING PROTEIN"/>
    <property type="match status" value="1"/>
</dbReference>
<feature type="signal peptide" evidence="4">
    <location>
        <begin position="1"/>
        <end position="16"/>
    </location>
</feature>
<gene>
    <name evidence="6" type="ORF">PMACD_LOCUS2721</name>
</gene>
<dbReference type="EMBL" id="CAJOBZ010000005">
    <property type="protein sequence ID" value="CAF4787990.1"/>
    <property type="molecule type" value="Genomic_DNA"/>
</dbReference>
<dbReference type="Proteomes" id="UP000663880">
    <property type="component" value="Unassembled WGS sequence"/>
</dbReference>
<feature type="domain" description="BPTI/Kunitz inhibitor" evidence="5">
    <location>
        <begin position="112"/>
        <end position="162"/>
    </location>
</feature>
<keyword evidence="4" id="KW-0732">Signal</keyword>
<dbReference type="InterPro" id="IPR002223">
    <property type="entry name" value="Kunitz_BPTI"/>
</dbReference>
<keyword evidence="7" id="KW-1185">Reference proteome</keyword>
<dbReference type="Pfam" id="PF00014">
    <property type="entry name" value="Kunitz_BPTI"/>
    <property type="match status" value="1"/>
</dbReference>
<dbReference type="CDD" id="cd00109">
    <property type="entry name" value="Kunitz-type"/>
    <property type="match status" value="1"/>
</dbReference>
<feature type="chain" id="PRO_5032543613" description="BPTI/Kunitz inhibitor domain-containing protein" evidence="4">
    <location>
        <begin position="17"/>
        <end position="200"/>
    </location>
</feature>
<dbReference type="PANTHER" id="PTHR10083">
    <property type="entry name" value="KUNITZ-TYPE PROTEASE INHIBITOR-RELATED"/>
    <property type="match status" value="1"/>
</dbReference>
<keyword evidence="2" id="KW-0722">Serine protease inhibitor</keyword>
<dbReference type="GO" id="GO:0005615">
    <property type="term" value="C:extracellular space"/>
    <property type="evidence" value="ECO:0007669"/>
    <property type="project" value="TreeGrafter"/>
</dbReference>
<evidence type="ECO:0000256" key="1">
    <source>
        <dbReference type="ARBA" id="ARBA00022690"/>
    </source>
</evidence>
<dbReference type="AlphaFoldDB" id="A0A821NMA9"/>
<proteinExistence type="predicted"/>
<accession>A0A821NMA9</accession>
<evidence type="ECO:0000256" key="4">
    <source>
        <dbReference type="SAM" id="SignalP"/>
    </source>
</evidence>
<sequence>MLAIAIVLNCIIYVSACGSRVEQIETSDDDKKYLWNMSQWDIWKPEDDEKSMDEYIAMYKNLTEQANSWDEFDVNRDPGLPPPWREYDEGIIGVPPPPWAYVSNAYGRPNFCFVFPARGNCNQTIIRWAFNPSTQKCHQFRYSGCGANENNFKTKPSCIRACKSVPSSPCETEGNMDFVDMLFGYYPDERIKNSGNISIG</sequence>
<evidence type="ECO:0000256" key="3">
    <source>
        <dbReference type="ARBA" id="ARBA00023157"/>
    </source>
</evidence>
<organism evidence="6 7">
    <name type="scientific">Pieris macdunnoughi</name>
    <dbReference type="NCBI Taxonomy" id="345717"/>
    <lineage>
        <taxon>Eukaryota</taxon>
        <taxon>Metazoa</taxon>
        <taxon>Ecdysozoa</taxon>
        <taxon>Arthropoda</taxon>
        <taxon>Hexapoda</taxon>
        <taxon>Insecta</taxon>
        <taxon>Pterygota</taxon>
        <taxon>Neoptera</taxon>
        <taxon>Endopterygota</taxon>
        <taxon>Lepidoptera</taxon>
        <taxon>Glossata</taxon>
        <taxon>Ditrysia</taxon>
        <taxon>Papilionoidea</taxon>
        <taxon>Pieridae</taxon>
        <taxon>Pierinae</taxon>
        <taxon>Pieris</taxon>
    </lineage>
</organism>
<dbReference type="InterPro" id="IPR020901">
    <property type="entry name" value="Prtase_inh_Kunz-CS"/>
</dbReference>
<evidence type="ECO:0000256" key="2">
    <source>
        <dbReference type="ARBA" id="ARBA00022900"/>
    </source>
</evidence>
<dbReference type="PROSITE" id="PS00280">
    <property type="entry name" value="BPTI_KUNITZ_1"/>
    <property type="match status" value="1"/>
</dbReference>